<keyword evidence="2" id="KW-1185">Reference proteome</keyword>
<dbReference type="EMBL" id="JBFSEQ010000008">
    <property type="protein sequence ID" value="KAL2769954.1"/>
    <property type="molecule type" value="Genomic_DNA"/>
</dbReference>
<accession>A0ABD2DTH5</accession>
<dbReference type="AlphaFoldDB" id="A0ABD2DTH5"/>
<evidence type="ECO:0000313" key="1">
    <source>
        <dbReference type="EMBL" id="KAL2769954.1"/>
    </source>
</evidence>
<name>A0ABD2DTH5_DAUMA</name>
<comment type="caution">
    <text evidence="1">The sequence shown here is derived from an EMBL/GenBank/DDBJ whole genome shotgun (WGS) entry which is preliminary data.</text>
</comment>
<dbReference type="Proteomes" id="UP001610411">
    <property type="component" value="Unassembled WGS sequence"/>
</dbReference>
<proteinExistence type="predicted"/>
<evidence type="ECO:0000313" key="2">
    <source>
        <dbReference type="Proteomes" id="UP001610411"/>
    </source>
</evidence>
<reference evidence="1 2" key="1">
    <citation type="journal article" date="2024" name="G3 (Bethesda)">
        <title>A hybrid genome assembly of the endangered aye-aye (Daubentonia madagascariensis).</title>
        <authorList>
            <person name="Versoza C.J."/>
            <person name="Pfeifer S.P."/>
        </authorList>
    </citation>
    <scope>NUCLEOTIDE SEQUENCE [LARGE SCALE GENOMIC DNA]</scope>
    <source>
        <strain evidence="1">6821</strain>
    </source>
</reference>
<gene>
    <name evidence="1" type="ORF">WCI35_022699</name>
</gene>
<organism evidence="1 2">
    <name type="scientific">Daubentonia madagascariensis</name>
    <name type="common">Aye-aye</name>
    <name type="synonym">Sciurus madagascariensis</name>
    <dbReference type="NCBI Taxonomy" id="31869"/>
    <lineage>
        <taxon>Eukaryota</taxon>
        <taxon>Metazoa</taxon>
        <taxon>Chordata</taxon>
        <taxon>Craniata</taxon>
        <taxon>Vertebrata</taxon>
        <taxon>Euteleostomi</taxon>
        <taxon>Mammalia</taxon>
        <taxon>Eutheria</taxon>
        <taxon>Euarchontoglires</taxon>
        <taxon>Primates</taxon>
        <taxon>Strepsirrhini</taxon>
        <taxon>Chiromyiformes</taxon>
        <taxon>Daubentoniidae</taxon>
        <taxon>Daubentonia</taxon>
    </lineage>
</organism>
<feature type="non-terminal residue" evidence="1">
    <location>
        <position position="1"/>
    </location>
</feature>
<protein>
    <submittedName>
        <fullName evidence="1">Mitochondrial import inner membrane translocase subunit Tim23</fullName>
    </submittedName>
</protein>
<sequence>GLRGVARGGLAGLTLTSLYALYNNWEHMKGSLLQQSL</sequence>